<dbReference type="HOGENOM" id="CLU_2071630_0_0_5"/>
<reference evidence="2 3" key="1">
    <citation type="submission" date="2013-07" db="EMBL/GenBank/DDBJ databases">
        <title>Completed genome of Sphingomonas sanxanigenens NX02.</title>
        <authorList>
            <person name="Ma T."/>
            <person name="Huang H."/>
            <person name="Wu M."/>
            <person name="Li X."/>
            <person name="Li G."/>
        </authorList>
    </citation>
    <scope>NUCLEOTIDE SEQUENCE [LARGE SCALE GENOMIC DNA]</scope>
    <source>
        <strain evidence="2 3">NX02</strain>
    </source>
</reference>
<evidence type="ECO:0000256" key="1">
    <source>
        <dbReference type="SAM" id="SignalP"/>
    </source>
</evidence>
<proteinExistence type="predicted"/>
<evidence type="ECO:0000313" key="3">
    <source>
        <dbReference type="Proteomes" id="UP000018851"/>
    </source>
</evidence>
<dbReference type="Proteomes" id="UP000018851">
    <property type="component" value="Chromosome"/>
</dbReference>
<dbReference type="PATRIC" id="fig|1123269.5.peg.5296"/>
<organism evidence="2 3">
    <name type="scientific">Sphingomonas sanxanigenens DSM 19645 = NX02</name>
    <dbReference type="NCBI Taxonomy" id="1123269"/>
    <lineage>
        <taxon>Bacteria</taxon>
        <taxon>Pseudomonadati</taxon>
        <taxon>Pseudomonadota</taxon>
        <taxon>Alphaproteobacteria</taxon>
        <taxon>Sphingomonadales</taxon>
        <taxon>Sphingomonadaceae</taxon>
        <taxon>Sphingomonas</taxon>
    </lineage>
</organism>
<name>W0AL36_9SPHN</name>
<accession>W0AL36</accession>
<evidence type="ECO:0000313" key="2">
    <source>
        <dbReference type="EMBL" id="AHE56988.1"/>
    </source>
</evidence>
<dbReference type="OrthoDB" id="7428974at2"/>
<feature type="chain" id="PRO_5004785563" description="Beta/gamma crystallin 'Greek key' domain-containing protein" evidence="1">
    <location>
        <begin position="20"/>
        <end position="118"/>
    </location>
</feature>
<sequence length="118" mass="12935">MIRTILAVTALSLAAPALAEEAAAPPAGDQVAIPFASREIIEWKVDGNRGLFIRANGKWYYARTQADCRRMIPSIGLGFETSPGDQLDRYSAIHAQGWRCQLDSVTRSEGPPKKHRKG</sequence>
<dbReference type="STRING" id="1123269.NX02_27000"/>
<dbReference type="AlphaFoldDB" id="W0AL36"/>
<dbReference type="EMBL" id="CP006644">
    <property type="protein sequence ID" value="AHE56988.1"/>
    <property type="molecule type" value="Genomic_DNA"/>
</dbReference>
<feature type="signal peptide" evidence="1">
    <location>
        <begin position="1"/>
        <end position="19"/>
    </location>
</feature>
<evidence type="ECO:0008006" key="4">
    <source>
        <dbReference type="Google" id="ProtNLM"/>
    </source>
</evidence>
<keyword evidence="3" id="KW-1185">Reference proteome</keyword>
<dbReference type="KEGG" id="ssan:NX02_27000"/>
<protein>
    <recommendedName>
        <fullName evidence="4">Beta/gamma crystallin 'Greek key' domain-containing protein</fullName>
    </recommendedName>
</protein>
<dbReference type="eggNOG" id="ENOG5030RS2">
    <property type="taxonomic scope" value="Bacteria"/>
</dbReference>
<dbReference type="RefSeq" id="WP_025295084.1">
    <property type="nucleotide sequence ID" value="NZ_CP006644.1"/>
</dbReference>
<gene>
    <name evidence="2" type="ORF">NX02_27000</name>
</gene>
<keyword evidence="1" id="KW-0732">Signal</keyword>